<evidence type="ECO:0000313" key="3">
    <source>
        <dbReference type="Proteomes" id="UP001273531"/>
    </source>
</evidence>
<feature type="chain" id="PRO_5047101471" evidence="1">
    <location>
        <begin position="19"/>
        <end position="728"/>
    </location>
</feature>
<evidence type="ECO:0000256" key="1">
    <source>
        <dbReference type="SAM" id="SignalP"/>
    </source>
</evidence>
<keyword evidence="1" id="KW-0732">Signal</keyword>
<feature type="signal peptide" evidence="1">
    <location>
        <begin position="1"/>
        <end position="18"/>
    </location>
</feature>
<dbReference type="RefSeq" id="WP_317225250.1">
    <property type="nucleotide sequence ID" value="NZ_JAWJEJ010000001.1"/>
</dbReference>
<name>A0ABU3Y3X6_9SPHN</name>
<dbReference type="EMBL" id="JAWJEJ010000001">
    <property type="protein sequence ID" value="MDV3456050.1"/>
    <property type="molecule type" value="Genomic_DNA"/>
</dbReference>
<keyword evidence="3" id="KW-1185">Reference proteome</keyword>
<protein>
    <submittedName>
        <fullName evidence="2">TonB-dependent receptor</fullName>
    </submittedName>
</protein>
<gene>
    <name evidence="2" type="ORF">RZN05_03580</name>
</gene>
<keyword evidence="2" id="KW-0675">Receptor</keyword>
<dbReference type="Proteomes" id="UP001273531">
    <property type="component" value="Unassembled WGS sequence"/>
</dbReference>
<comment type="caution">
    <text evidence="2">The sequence shown here is derived from an EMBL/GenBank/DDBJ whole genome shotgun (WGS) entry which is preliminary data.</text>
</comment>
<reference evidence="2 3" key="1">
    <citation type="submission" date="2023-10" db="EMBL/GenBank/DDBJ databases">
        <title>Sphingomonas sp. HF-S4 16S ribosomal RNA gene Genome sequencing and assembly.</title>
        <authorList>
            <person name="Lee H."/>
        </authorList>
    </citation>
    <scope>NUCLEOTIDE SEQUENCE [LARGE SCALE GENOMIC DNA]</scope>
    <source>
        <strain evidence="2 3">HF-S4</strain>
    </source>
</reference>
<accession>A0ABU3Y3X6</accession>
<proteinExistence type="predicted"/>
<organism evidence="2 3">
    <name type="scientific">Sphingomonas agrestis</name>
    <dbReference type="NCBI Taxonomy" id="3080540"/>
    <lineage>
        <taxon>Bacteria</taxon>
        <taxon>Pseudomonadati</taxon>
        <taxon>Pseudomonadota</taxon>
        <taxon>Alphaproteobacteria</taxon>
        <taxon>Sphingomonadales</taxon>
        <taxon>Sphingomonadaceae</taxon>
        <taxon>Sphingomonas</taxon>
    </lineage>
</organism>
<dbReference type="SUPFAM" id="SSF56935">
    <property type="entry name" value="Porins"/>
    <property type="match status" value="1"/>
</dbReference>
<evidence type="ECO:0000313" key="2">
    <source>
        <dbReference type="EMBL" id="MDV3456050.1"/>
    </source>
</evidence>
<sequence length="728" mass="76829">MRAAVLLCALSCPSIASAQQGMVLRVTGADDLPIDAAEILLVAPVPGEAPIALLSDGDGRASIDQALIERWGTVNARISAIGYRDASVRIDPASPRDQVVRLEPVREEGSIVVIARRVSRPFSPHMLSLLDIVTDARANADPVLAANDLPSSTNAAPNATLNLRATRASISRLYLGDIPVFEFVRGGSLDSTTQGGSIFNLANTKDVEVYPGNPPAYLAGSTGGALRALPPSAASAGGNLSVNSAAIGLTNSFVSPDGGSFATLSGLYSDFEPQLSVNPSLSDLVSRLHLRSAALVGRATVGPSSALSVFAQAESEEGRYPDTVLSSTEAFVQAARRLRLLASYAAGVGPAALTLNAAYTWTRTRQAFAGWSSVSSNRYFFTSLDLAADALDGKLTVRAGIDRDHVHQASAQAVAGSRIPIADNAPPRSRNRNGDVSGYAFASYRLGPAALVSLGGRHILSSSLGGGYALQASGTVSSADRRHKLIVSLGHYAGVEMPQFAYFGGLARSVSRQAEANYSFTVPRLRLGLSAYHSDETSDATRSALREGRFYVFGDSLTGIGRRTVTTGVEAYANASPIDRLETKLSFARVHQRLHLAGERVTGSNDFGYIARASARYQAGVWGLNLAATARDHAPFTRVRSIETGPDGEAVPLVDPVNAARLPRYFSLDASAARPIALSRNLRPLGFVSVSDLLDRRNAASQILTADGSTRYRRFAGRVVTFGLSLNF</sequence>